<keyword evidence="2" id="KW-1185">Reference proteome</keyword>
<sequence length="401" mass="45854">MSTMAENVIVARADNCPPMLEKSQYNSWQSRMKLYVRGKEHGKDLLDLVLHGLFKYGTVQFPGTPTTAEYTRDRTYEDLTDKEKIRKECDIRATNIVLQGLQLDVYTLVNHHTVAKEIWDRVEILLKEQNSHCKNENQSCLVEPSFLPTDDPIASLNKAMAFINTIFALRYPPTNNQLKTLSNPRNQATIQDGRVTVQNVQGRQTQSYGGVVLDEEQLATDDLDAFDSDCDEAPSCFEQPIFVDNSNIDITSDNNGISYDQYLRENESEVVQDTNSSEQHDAMIMSIIKEMSSQVAKCNAVDKENKIVHASLTAELERYMKQVNIFEERQIFNLNDREKYIDSQMRKIIVKRNAKFADFETQIQKLKLQLSANVESDAVSIRLHMKFYNPLGSVPNRCCVV</sequence>
<gene>
    <name evidence="1" type="ORF">Tco_0923038</name>
</gene>
<reference evidence="1" key="1">
    <citation type="journal article" date="2022" name="Int. J. Mol. Sci.">
        <title>Draft Genome of Tanacetum Coccineum: Genomic Comparison of Closely Related Tanacetum-Family Plants.</title>
        <authorList>
            <person name="Yamashiro T."/>
            <person name="Shiraishi A."/>
            <person name="Nakayama K."/>
            <person name="Satake H."/>
        </authorList>
    </citation>
    <scope>NUCLEOTIDE SEQUENCE</scope>
</reference>
<name>A0ABQ5D706_9ASTR</name>
<dbReference type="Proteomes" id="UP001151760">
    <property type="component" value="Unassembled WGS sequence"/>
</dbReference>
<protein>
    <recommendedName>
        <fullName evidence="3">Integrase, catalytic region, zinc finger, CCHC-type, peptidase aspartic, catalytic</fullName>
    </recommendedName>
</protein>
<proteinExistence type="predicted"/>
<evidence type="ECO:0000313" key="1">
    <source>
        <dbReference type="EMBL" id="GJT32619.1"/>
    </source>
</evidence>
<accession>A0ABQ5D706</accession>
<reference evidence="1" key="2">
    <citation type="submission" date="2022-01" db="EMBL/GenBank/DDBJ databases">
        <authorList>
            <person name="Yamashiro T."/>
            <person name="Shiraishi A."/>
            <person name="Satake H."/>
            <person name="Nakayama K."/>
        </authorList>
    </citation>
    <scope>NUCLEOTIDE SEQUENCE</scope>
</reference>
<evidence type="ECO:0008006" key="3">
    <source>
        <dbReference type="Google" id="ProtNLM"/>
    </source>
</evidence>
<dbReference type="EMBL" id="BQNB010014806">
    <property type="protein sequence ID" value="GJT32619.1"/>
    <property type="molecule type" value="Genomic_DNA"/>
</dbReference>
<organism evidence="1 2">
    <name type="scientific">Tanacetum coccineum</name>
    <dbReference type="NCBI Taxonomy" id="301880"/>
    <lineage>
        <taxon>Eukaryota</taxon>
        <taxon>Viridiplantae</taxon>
        <taxon>Streptophyta</taxon>
        <taxon>Embryophyta</taxon>
        <taxon>Tracheophyta</taxon>
        <taxon>Spermatophyta</taxon>
        <taxon>Magnoliopsida</taxon>
        <taxon>eudicotyledons</taxon>
        <taxon>Gunneridae</taxon>
        <taxon>Pentapetalae</taxon>
        <taxon>asterids</taxon>
        <taxon>campanulids</taxon>
        <taxon>Asterales</taxon>
        <taxon>Asteraceae</taxon>
        <taxon>Asteroideae</taxon>
        <taxon>Anthemideae</taxon>
        <taxon>Anthemidinae</taxon>
        <taxon>Tanacetum</taxon>
    </lineage>
</organism>
<evidence type="ECO:0000313" key="2">
    <source>
        <dbReference type="Proteomes" id="UP001151760"/>
    </source>
</evidence>
<comment type="caution">
    <text evidence="1">The sequence shown here is derived from an EMBL/GenBank/DDBJ whole genome shotgun (WGS) entry which is preliminary data.</text>
</comment>